<comment type="function">
    <text evidence="16">ATP-dependent DNA helicase required for initiation of viral DNA replication. It forms a complex with the viral E2 protein. The E1-E2 complex binds to the replication origin which contains binding sites for both proteins.</text>
</comment>
<comment type="catalytic activity">
    <reaction evidence="12 15">
        <text>Couples ATP hydrolysis with the unwinding of duplex DNA by translocating in the 3'-5' direction.</text>
        <dbReference type="EC" id="5.6.2.4"/>
    </reaction>
</comment>
<dbReference type="GO" id="GO:0043138">
    <property type="term" value="F:3'-5' DNA helicase activity"/>
    <property type="evidence" value="ECO:0007669"/>
    <property type="project" value="UniProtKB-UniRule"/>
</dbReference>
<dbReference type="Pfam" id="PF20450">
    <property type="entry name" value="PPV_E1_DBD"/>
    <property type="match status" value="1"/>
</dbReference>
<dbReference type="PROSITE" id="PS51206">
    <property type="entry name" value="SF3_HELICASE_1"/>
    <property type="match status" value="1"/>
</dbReference>
<keyword evidence="10 15" id="KW-0238">DNA-binding</keyword>
<dbReference type="InterPro" id="IPR014015">
    <property type="entry name" value="Helicase_SF3_DNA-vir"/>
</dbReference>
<keyword evidence="3 15" id="KW-0597">Phosphoprotein</keyword>
<evidence type="ECO:0000256" key="13">
    <source>
        <dbReference type="ARBA" id="ARBA00048988"/>
    </source>
</evidence>
<comment type="subcellular location">
    <subcellularLocation>
        <location evidence="1 15">Host nucleus</location>
    </subcellularLocation>
</comment>
<evidence type="ECO:0000256" key="5">
    <source>
        <dbReference type="ARBA" id="ARBA00022705"/>
    </source>
</evidence>
<evidence type="ECO:0000256" key="8">
    <source>
        <dbReference type="ARBA" id="ARBA00022806"/>
    </source>
</evidence>
<comment type="similarity">
    <text evidence="15 16">Belongs to the papillomaviridae E1 protein family.</text>
</comment>
<dbReference type="GO" id="GO:0016817">
    <property type="term" value="F:hydrolase activity, acting on acid anhydrides"/>
    <property type="evidence" value="ECO:0007669"/>
    <property type="project" value="InterPro"/>
</dbReference>
<gene>
    <name evidence="15 20" type="primary">E1</name>
</gene>
<dbReference type="InterPro" id="IPR046832">
    <property type="entry name" value="PPV_E1_DBD"/>
</dbReference>
<dbReference type="EMBL" id="KF436835">
    <property type="protein sequence ID" value="ALJ32637.1"/>
    <property type="molecule type" value="Genomic_DNA"/>
</dbReference>
<feature type="compositionally biased region" description="Low complexity" evidence="17">
    <location>
        <begin position="167"/>
        <end position="181"/>
    </location>
</feature>
<dbReference type="InterPro" id="IPR037102">
    <property type="entry name" value="Znf_lg_T-Ag_D1_dom_sf"/>
</dbReference>
<evidence type="ECO:0000256" key="3">
    <source>
        <dbReference type="ARBA" id="ARBA00022553"/>
    </source>
</evidence>
<feature type="region of interest" description="DNA-binding region" evidence="15">
    <location>
        <begin position="187"/>
        <end position="353"/>
    </location>
</feature>
<keyword evidence="15" id="KW-0832">Ubl conjugation</keyword>
<dbReference type="Gene3D" id="3.40.1310.10">
    <property type="match status" value="1"/>
</dbReference>
<dbReference type="EMBL" id="KF436833">
    <property type="protein sequence ID" value="ALJ32621.1"/>
    <property type="molecule type" value="Genomic_DNA"/>
</dbReference>
<dbReference type="GO" id="GO:0006260">
    <property type="term" value="P:DNA replication"/>
    <property type="evidence" value="ECO:0007669"/>
    <property type="project" value="UniProtKB-UniRule"/>
</dbReference>
<name>A0A0P0E5B0_HPV73</name>
<evidence type="ECO:0000256" key="10">
    <source>
        <dbReference type="ARBA" id="ARBA00023125"/>
    </source>
</evidence>
<comment type="caution">
    <text evidence="15">Lacks conserved residue(s) required for the propagation of feature annotation.</text>
</comment>
<evidence type="ECO:0000256" key="16">
    <source>
        <dbReference type="PIRNR" id="PIRNR003383"/>
    </source>
</evidence>
<dbReference type="InterPro" id="IPR027417">
    <property type="entry name" value="P-loop_NTPase"/>
</dbReference>
<protein>
    <recommendedName>
        <fullName evidence="15 16">Replication protein E1</fullName>
        <ecNumber evidence="15 16">5.6.2.4</ecNumber>
    </recommendedName>
    <alternativeName>
        <fullName evidence="15">ATP-dependent helicase E1</fullName>
    </alternativeName>
    <alternativeName>
        <fullName evidence="15">DNA 3'-5' helicase E1</fullName>
    </alternativeName>
</protein>
<comment type="function">
    <text evidence="14 15">ATP-dependent DNA 3'-5' helicase required for initiation of viral DNA replication. It forms a complex with the viral E2 protein. The E1-E2 complex binds to the replication origin which contains binding sites for both proteins. During the initial step, a dimer of E1 interacts with a dimer of protein E2 leading to a complex that binds the viral origin of replication with high specificity. Then, a second dimer of E1 displaces the E2 dimer in an ATP-dependent manner to form the E1 tetramer. Following this, two E1 monomers are added to each half of the site, which results in the formation of two E1 trimers on the viral ori. Subsequently, two hexamers will be created. The double hexamer acts as a bi-directional helicase machinery and unwinds the viral DNA and then recruits the host DNA polymerase to start replication.</text>
</comment>
<evidence type="ECO:0000256" key="17">
    <source>
        <dbReference type="SAM" id="MobiDB-lite"/>
    </source>
</evidence>
<keyword evidence="6 15" id="KW-0547">Nucleotide-binding</keyword>
<feature type="cross-link" description="Glycyl lysine isopeptide (Lys-Gly) (interchain with G-Cter in SUMO)" evidence="15">
    <location>
        <position position="559"/>
    </location>
</feature>
<dbReference type="PIRSF" id="PIRSF003383">
    <property type="entry name" value="Rep_E1_papillomaV"/>
    <property type="match status" value="1"/>
</dbReference>
<feature type="binding site" evidence="15">
    <location>
        <begin position="478"/>
        <end position="485"/>
    </location>
    <ligand>
        <name>ATP</name>
        <dbReference type="ChEBI" id="CHEBI:30616"/>
    </ligand>
</feature>
<organismHost>
    <name type="scientific">Homo sapiens</name>
    <name type="common">Human</name>
    <dbReference type="NCBI Taxonomy" id="9606"/>
</organismHost>
<dbReference type="GO" id="GO:0005524">
    <property type="term" value="F:ATP binding"/>
    <property type="evidence" value="ECO:0007669"/>
    <property type="project" value="UniProtKB-UniRule"/>
</dbReference>
<evidence type="ECO:0000256" key="2">
    <source>
        <dbReference type="ARBA" id="ARBA00022518"/>
    </source>
</evidence>
<dbReference type="InterPro" id="IPR016393">
    <property type="entry name" value="Rep_E1_papillomaV"/>
</dbReference>
<comment type="catalytic activity">
    <reaction evidence="13 15 16">
        <text>ATP + H2O = ADP + phosphate + H(+)</text>
        <dbReference type="Rhea" id="RHEA:13065"/>
        <dbReference type="ChEBI" id="CHEBI:15377"/>
        <dbReference type="ChEBI" id="CHEBI:15378"/>
        <dbReference type="ChEBI" id="CHEBI:30616"/>
        <dbReference type="ChEBI" id="CHEBI:43474"/>
        <dbReference type="ChEBI" id="CHEBI:456216"/>
        <dbReference type="EC" id="5.6.2.4"/>
    </reaction>
</comment>
<feature type="short sequence motif" description="Nuclear localization signal" evidence="15">
    <location>
        <begin position="84"/>
        <end position="86"/>
    </location>
</feature>
<keyword evidence="4 15" id="KW-1048">Host nucleus</keyword>
<evidence type="ECO:0000313" key="19">
    <source>
        <dbReference type="EMBL" id="ALJ32613.1"/>
    </source>
</evidence>
<organism evidence="20 22">
    <name type="scientific">Human papillomavirus 73</name>
    <dbReference type="NCBI Taxonomy" id="51033"/>
    <lineage>
        <taxon>Viruses</taxon>
        <taxon>Monodnaviria</taxon>
        <taxon>Shotokuvirae</taxon>
        <taxon>Cossaviricota</taxon>
        <taxon>Papovaviricetes</taxon>
        <taxon>Zurhausenvirales</taxon>
        <taxon>Papillomaviridae</taxon>
        <taxon>Firstpapillomavirinae</taxon>
        <taxon>Alphapapillomavirus</taxon>
        <taxon>Alphapapillomavirus 11</taxon>
    </lineage>
</organism>
<evidence type="ECO:0000256" key="12">
    <source>
        <dbReference type="ARBA" id="ARBA00034617"/>
    </source>
</evidence>
<feature type="short sequence motif" description="Nuclear export signal" evidence="15">
    <location>
        <begin position="107"/>
        <end position="116"/>
    </location>
</feature>
<evidence type="ECO:0000259" key="18">
    <source>
        <dbReference type="PROSITE" id="PS51206"/>
    </source>
</evidence>
<proteinExistence type="inferred from homology"/>
<evidence type="ECO:0000256" key="15">
    <source>
        <dbReference type="HAMAP-Rule" id="MF_04000"/>
    </source>
</evidence>
<evidence type="ECO:0000256" key="1">
    <source>
        <dbReference type="ARBA" id="ARBA00004147"/>
    </source>
</evidence>
<dbReference type="Pfam" id="PF00524">
    <property type="entry name" value="PPV_E1_N"/>
    <property type="match status" value="1"/>
</dbReference>
<keyword evidence="5 15" id="KW-0235">DNA replication</keyword>
<dbReference type="SUPFAM" id="SSF52540">
    <property type="entry name" value="P-loop containing nucleoside triphosphate hydrolases"/>
    <property type="match status" value="1"/>
</dbReference>
<feature type="region of interest" description="Disordered" evidence="17">
    <location>
        <begin position="154"/>
        <end position="183"/>
    </location>
</feature>
<dbReference type="InterPro" id="IPR001177">
    <property type="entry name" value="PPV_DNA_helicase_E1_C"/>
</dbReference>
<keyword evidence="8 15" id="KW-0347">Helicase</keyword>
<dbReference type="Proteomes" id="UP000168890">
    <property type="component" value="Genome"/>
</dbReference>
<evidence type="ECO:0000313" key="22">
    <source>
        <dbReference type="Proteomes" id="UP000108813"/>
    </source>
</evidence>
<dbReference type="EMBL" id="KF436832">
    <property type="protein sequence ID" value="ALJ32613.1"/>
    <property type="molecule type" value="Genomic_DNA"/>
</dbReference>
<keyword evidence="9 15" id="KW-0067">ATP-binding</keyword>
<evidence type="ECO:0000256" key="7">
    <source>
        <dbReference type="ARBA" id="ARBA00022801"/>
    </source>
</evidence>
<keyword evidence="11 15" id="KW-0413">Isomerase</keyword>
<dbReference type="Pfam" id="PF00519">
    <property type="entry name" value="PPV_E1_C"/>
    <property type="match status" value="1"/>
</dbReference>
<evidence type="ECO:0000256" key="9">
    <source>
        <dbReference type="ARBA" id="ARBA00022840"/>
    </source>
</evidence>
<evidence type="ECO:0000256" key="6">
    <source>
        <dbReference type="ARBA" id="ARBA00022741"/>
    </source>
</evidence>
<comment type="subunit">
    <text evidence="15">Can form hexamers. Interacts with E2 protein; this interaction increases E1 DNA binding specificity. Interacts with host DNA polymerase subunit POLA2. Interacts with host single stranded DNA-binding protein RPA1. Interacts with host TOP1; this interaction stimulates the enzymatic activity of TOP1.</text>
</comment>
<accession>A0A0P0E5B0</accession>
<dbReference type="Proteomes" id="UP000145843">
    <property type="component" value="Genome"/>
</dbReference>
<feature type="domain" description="SF3 helicase" evidence="18">
    <location>
        <begin position="452"/>
        <end position="602"/>
    </location>
</feature>
<dbReference type="HAMAP" id="MF_04000">
    <property type="entry name" value="PPV_E1"/>
    <property type="match status" value="1"/>
</dbReference>
<feature type="modified residue" description="Phosphoserine; by host" evidence="15">
    <location>
        <position position="90"/>
    </location>
</feature>
<evidence type="ECO:0000256" key="4">
    <source>
        <dbReference type="ARBA" id="ARBA00022562"/>
    </source>
</evidence>
<evidence type="ECO:0000256" key="14">
    <source>
        <dbReference type="ARBA" id="ARBA00093297"/>
    </source>
</evidence>
<dbReference type="InterPro" id="IPR014000">
    <property type="entry name" value="PPV_DNA_helicase_E1_N"/>
</dbReference>
<dbReference type="GO" id="GO:0042025">
    <property type="term" value="C:host cell nucleus"/>
    <property type="evidence" value="ECO:0007669"/>
    <property type="project" value="UniProtKB-SubCell"/>
</dbReference>
<keyword evidence="15" id="KW-1017">Isopeptide bond</keyword>
<comment type="PTM">
    <text evidence="15">Phosphorylated.</text>
</comment>
<keyword evidence="2 15" id="KW-0244">Early protein</keyword>
<evidence type="ECO:0000313" key="23">
    <source>
        <dbReference type="Proteomes" id="UP000145843"/>
    </source>
</evidence>
<feature type="modified residue" description="Phosphoserine; by host" evidence="15">
    <location>
        <position position="108"/>
    </location>
</feature>
<dbReference type="Proteomes" id="UP000108813">
    <property type="component" value="Genome"/>
</dbReference>
<dbReference type="GO" id="GO:0003677">
    <property type="term" value="F:DNA binding"/>
    <property type="evidence" value="ECO:0007669"/>
    <property type="project" value="UniProtKB-UniRule"/>
</dbReference>
<comment type="PTM">
    <text evidence="15">Sumoylated.</text>
</comment>
<evidence type="ECO:0000313" key="21">
    <source>
        <dbReference type="EMBL" id="ALJ32637.1"/>
    </source>
</evidence>
<sequence>MADSGNWEGRCTGWFNVEAIVERKTGDPIPEDENYDGGDTDESEMGDFIDNAHIPNIYAQQEIAQALYQSQQANADNEAIRVLKRKFTGSPGSNPDMKRDEFIDKQLSPQINVLSISSGRSTSKRRLFEEQDSGYGNTEVETYETEVPGLGAGAGCLQNVNEEGNQSVSPRESSSGSSSISNMDIETESTPITDITNLLQSNNAKATLLAKFKEVYGLSYMELVRPYKSDKTHCQDWVCAVFGVIPSLAESLKSLLTQYCMYIHLQCLTCTWGIIVLVLVRFKCNKNRLTVQKLLSSLLNVTQERMLIEPPRLRSTPCALYWYRTSLSNISEIVGDTPEWIKRQTLVQHSLDDSQFDLSQMIQWAFDNDITDDCEIAYKYALLGNVDSNAAAFLKSNAQAKYVKDCGTMCRHYKAAERKQMSMAQWIQHRCDLTNDGGNWKDIVLFLRYQNVEFMPFLITLKQFLKGIPKQNCIVLYGPPDTGKSHFGMSLIKFIQGVVISYVNSTSHFWLSPLADAKMALLDDATPGCWTYIDKYLRNALDGNPICLDRKHKNLLQVKCPPLLITSNTNPKADDTWKYLHSRIKVFTFLNPFPFDSNGNPLYQLTNENWKAFFTKTWSKLDLTEDDDKENDGDTVQTFKCVSGRNPRTV</sequence>
<feature type="modified residue" description="Phosphoserine; by host" evidence="15">
    <location>
        <position position="121"/>
    </location>
</feature>
<dbReference type="InterPro" id="IPR046935">
    <property type="entry name" value="PPV_E1_DBD_sf"/>
</dbReference>
<keyword evidence="7 15" id="KW-0378">Hydrolase</keyword>
<reference evidence="22 23" key="1">
    <citation type="journal article" date="2013" name="Virology">
        <title>Human papillomavirus genome variants.</title>
        <authorList>
            <person name="Burk R.D."/>
            <person name="Harari A."/>
            <person name="Chen Z."/>
        </authorList>
    </citation>
    <scope>NUCLEOTIDE SEQUENCE [LARGE SCALE GENOMIC DNA]</scope>
    <source>
        <strain evidence="21">QV00666</strain>
        <strain evidence="20">QV26941</strain>
        <strain evidence="19">QV27264</strain>
    </source>
</reference>
<dbReference type="SUPFAM" id="SSF55464">
    <property type="entry name" value="Origin of replication-binding domain, RBD-like"/>
    <property type="match status" value="1"/>
</dbReference>
<dbReference type="Gene3D" id="3.40.50.300">
    <property type="entry name" value="P-loop containing nucleotide triphosphate hydrolases"/>
    <property type="match status" value="1"/>
</dbReference>
<evidence type="ECO:0000256" key="11">
    <source>
        <dbReference type="ARBA" id="ARBA00023235"/>
    </source>
</evidence>
<dbReference type="EC" id="5.6.2.4" evidence="15 16"/>
<evidence type="ECO:0000313" key="20">
    <source>
        <dbReference type="EMBL" id="ALJ32621.1"/>
    </source>
</evidence>
<dbReference type="Gene3D" id="1.10.10.510">
    <property type="entry name" value="Zinc finger, large T-antigen D1 domain"/>
    <property type="match status" value="1"/>
</dbReference>